<gene>
    <name evidence="1" type="ORF">CBM2586_B130013</name>
</gene>
<organism evidence="1">
    <name type="scientific">Cupriavidus taiwanensis</name>
    <dbReference type="NCBI Taxonomy" id="164546"/>
    <lineage>
        <taxon>Bacteria</taxon>
        <taxon>Pseudomonadati</taxon>
        <taxon>Pseudomonadota</taxon>
        <taxon>Betaproteobacteria</taxon>
        <taxon>Burkholderiales</taxon>
        <taxon>Burkholderiaceae</taxon>
        <taxon>Cupriavidus</taxon>
    </lineage>
</organism>
<name>A0A375CHU2_9BURK</name>
<comment type="caution">
    <text evidence="1">The sequence shown here is derived from an EMBL/GenBank/DDBJ whole genome shotgun (WGS) entry which is preliminary data.</text>
</comment>
<evidence type="ECO:0000313" key="1">
    <source>
        <dbReference type="EMBL" id="SOY71040.1"/>
    </source>
</evidence>
<dbReference type="EMBL" id="OFSN01000019">
    <property type="protein sequence ID" value="SOY71040.1"/>
    <property type="molecule type" value="Genomic_DNA"/>
</dbReference>
<dbReference type="Proteomes" id="UP000257016">
    <property type="component" value="Unassembled WGS sequence"/>
</dbReference>
<reference evidence="1" key="1">
    <citation type="submission" date="2018-01" db="EMBL/GenBank/DDBJ databases">
        <authorList>
            <person name="Clerissi C."/>
        </authorList>
    </citation>
    <scope>NUCLEOTIDE SEQUENCE</scope>
    <source>
        <strain evidence="1">Cupriavidus taiwanensis LMG 19430</strain>
    </source>
</reference>
<sequence length="38" mass="4649">MPHNRRHRRKIGSGFSLSLPINRRKTYFRYLTGSIYRL</sequence>
<dbReference type="AlphaFoldDB" id="A0A375CHU2"/>
<protein>
    <submittedName>
        <fullName evidence="1">Uncharacterized protein</fullName>
    </submittedName>
</protein>
<accession>A0A375CHU2</accession>
<proteinExistence type="predicted"/>